<evidence type="ECO:0000256" key="1">
    <source>
        <dbReference type="SAM" id="SignalP"/>
    </source>
</evidence>
<comment type="caution">
    <text evidence="2">The sequence shown here is derived from an EMBL/GenBank/DDBJ whole genome shotgun (WGS) entry which is preliminary data.</text>
</comment>
<reference evidence="2" key="1">
    <citation type="submission" date="2021-11" db="EMBL/GenBank/DDBJ databases">
        <authorList>
            <person name="Schell T."/>
        </authorList>
    </citation>
    <scope>NUCLEOTIDE SEQUENCE</scope>
    <source>
        <strain evidence="2">M5</strain>
    </source>
</reference>
<evidence type="ECO:0000313" key="2">
    <source>
        <dbReference type="EMBL" id="CAH0099434.1"/>
    </source>
</evidence>
<proteinExistence type="predicted"/>
<dbReference type="InterPro" id="IPR029062">
    <property type="entry name" value="Class_I_gatase-like"/>
</dbReference>
<dbReference type="OrthoDB" id="6336088at2759"/>
<sequence length="431" mass="46542">MIYITAITFTAWLLTLTVGQNLVLIGGNLRDDNTPVWEKMAKLAGGPNVARIGVISASNANTPEGDRVIGNFARLGVKVISIPVNETRANDSLVVSLVMEQTGIFIVEDSEDKPASFWNRFTSLIRPVDLPGEPPMGVVCYESPSYKRQNLLDALRPSGIDSPVLRAIRSVLKKGGMVAGNAAIMSKSAVIVSGDSISALLTGTRFISSPRVHFSFRKEGGLALLNSDYVIESHLSEKGREVRTIRTLLESNTSRGIGIDENVALVVNNPLSLPVGKVVTALGAKSGVFYVDVSSVPFVSMTNALYENIVFSFFTVDDSLDFTSGKVIYPSWKKSMAGIEEFKSAIPSDDILSLAWPSQWRQTALQLINCNEMNVTSHSPSSIVPLVPGIDIVFDRTGAVGFGAHLPDNFSNIYVISFQGMSASVKVLRIL</sequence>
<dbReference type="EMBL" id="CAKKLH010000019">
    <property type="protein sequence ID" value="CAH0099434.1"/>
    <property type="molecule type" value="Genomic_DNA"/>
</dbReference>
<dbReference type="AlphaFoldDB" id="A0A8J2WHA5"/>
<dbReference type="PANTHER" id="PTHR36175:SF1">
    <property type="entry name" value="CYANOPHYCINASE"/>
    <property type="match status" value="1"/>
</dbReference>
<evidence type="ECO:0000313" key="3">
    <source>
        <dbReference type="Proteomes" id="UP000789390"/>
    </source>
</evidence>
<evidence type="ECO:0008006" key="4">
    <source>
        <dbReference type="Google" id="ProtNLM"/>
    </source>
</evidence>
<accession>A0A8J2WHA5</accession>
<keyword evidence="3" id="KW-1185">Reference proteome</keyword>
<protein>
    <recommendedName>
        <fullName evidence="4">Cyanophycinase</fullName>
    </recommendedName>
</protein>
<name>A0A8J2WHA5_9CRUS</name>
<feature type="signal peptide" evidence="1">
    <location>
        <begin position="1"/>
        <end position="19"/>
    </location>
</feature>
<feature type="chain" id="PRO_5035217277" description="Cyanophycinase" evidence="1">
    <location>
        <begin position="20"/>
        <end position="431"/>
    </location>
</feature>
<dbReference type="Proteomes" id="UP000789390">
    <property type="component" value="Unassembled WGS sequence"/>
</dbReference>
<gene>
    <name evidence="2" type="ORF">DGAL_LOCUS1568</name>
</gene>
<keyword evidence="1" id="KW-0732">Signal</keyword>
<dbReference type="PANTHER" id="PTHR36175">
    <property type="entry name" value="CYANOPHYCINASE"/>
    <property type="match status" value="1"/>
</dbReference>
<organism evidence="2 3">
    <name type="scientific">Daphnia galeata</name>
    <dbReference type="NCBI Taxonomy" id="27404"/>
    <lineage>
        <taxon>Eukaryota</taxon>
        <taxon>Metazoa</taxon>
        <taxon>Ecdysozoa</taxon>
        <taxon>Arthropoda</taxon>
        <taxon>Crustacea</taxon>
        <taxon>Branchiopoda</taxon>
        <taxon>Diplostraca</taxon>
        <taxon>Cladocera</taxon>
        <taxon>Anomopoda</taxon>
        <taxon>Daphniidae</taxon>
        <taxon>Daphnia</taxon>
    </lineage>
</organism>
<dbReference type="Gene3D" id="3.40.50.880">
    <property type="match status" value="1"/>
</dbReference>